<evidence type="ECO:0000313" key="6">
    <source>
        <dbReference type="EMBL" id="CAH1996717.1"/>
    </source>
</evidence>
<dbReference type="PANTHER" id="PTHR11610">
    <property type="entry name" value="LIPASE"/>
    <property type="match status" value="1"/>
</dbReference>
<comment type="subcellular location">
    <subcellularLocation>
        <location evidence="1">Secreted</location>
    </subcellularLocation>
</comment>
<dbReference type="OrthoDB" id="199913at2759"/>
<dbReference type="CDD" id="cd00707">
    <property type="entry name" value="Pancreat_lipase_like"/>
    <property type="match status" value="1"/>
</dbReference>
<evidence type="ECO:0000313" key="7">
    <source>
        <dbReference type="Proteomes" id="UP001152888"/>
    </source>
</evidence>
<dbReference type="InterPro" id="IPR000734">
    <property type="entry name" value="TAG_lipase"/>
</dbReference>
<keyword evidence="3" id="KW-0964">Secreted</keyword>
<comment type="caution">
    <text evidence="6">The sequence shown here is derived from an EMBL/GenBank/DDBJ whole genome shotgun (WGS) entry which is preliminary data.</text>
</comment>
<proteinExistence type="inferred from homology"/>
<evidence type="ECO:0000256" key="1">
    <source>
        <dbReference type="ARBA" id="ARBA00004613"/>
    </source>
</evidence>
<dbReference type="InterPro" id="IPR029058">
    <property type="entry name" value="AB_hydrolase_fold"/>
</dbReference>
<reference evidence="6" key="1">
    <citation type="submission" date="2022-03" db="EMBL/GenBank/DDBJ databases">
        <authorList>
            <person name="Sayadi A."/>
        </authorList>
    </citation>
    <scope>NUCLEOTIDE SEQUENCE</scope>
</reference>
<dbReference type="PANTHER" id="PTHR11610:SF173">
    <property type="entry name" value="LIPASE DOMAIN-CONTAINING PROTEIN-RELATED"/>
    <property type="match status" value="1"/>
</dbReference>
<dbReference type="Pfam" id="PF00151">
    <property type="entry name" value="Lipase"/>
    <property type="match status" value="1"/>
</dbReference>
<dbReference type="GO" id="GO:0016042">
    <property type="term" value="P:lipid catabolic process"/>
    <property type="evidence" value="ECO:0007669"/>
    <property type="project" value="TreeGrafter"/>
</dbReference>
<dbReference type="EMBL" id="CAKOFQ010007265">
    <property type="protein sequence ID" value="CAH1996717.1"/>
    <property type="molecule type" value="Genomic_DNA"/>
</dbReference>
<organism evidence="6 7">
    <name type="scientific">Acanthoscelides obtectus</name>
    <name type="common">Bean weevil</name>
    <name type="synonym">Bruchus obtectus</name>
    <dbReference type="NCBI Taxonomy" id="200917"/>
    <lineage>
        <taxon>Eukaryota</taxon>
        <taxon>Metazoa</taxon>
        <taxon>Ecdysozoa</taxon>
        <taxon>Arthropoda</taxon>
        <taxon>Hexapoda</taxon>
        <taxon>Insecta</taxon>
        <taxon>Pterygota</taxon>
        <taxon>Neoptera</taxon>
        <taxon>Endopterygota</taxon>
        <taxon>Coleoptera</taxon>
        <taxon>Polyphaga</taxon>
        <taxon>Cucujiformia</taxon>
        <taxon>Chrysomeloidea</taxon>
        <taxon>Chrysomelidae</taxon>
        <taxon>Bruchinae</taxon>
        <taxon>Bruchini</taxon>
        <taxon>Acanthoscelides</taxon>
    </lineage>
</organism>
<gene>
    <name evidence="6" type="ORF">ACAOBT_LOCUS23343</name>
</gene>
<accession>A0A9P0LKM8</accession>
<dbReference type="InterPro" id="IPR002334">
    <property type="entry name" value="Allerg_PlipaseA1"/>
</dbReference>
<dbReference type="InterPro" id="IPR013818">
    <property type="entry name" value="Lipase"/>
</dbReference>
<dbReference type="Proteomes" id="UP001152888">
    <property type="component" value="Unassembled WGS sequence"/>
</dbReference>
<dbReference type="PRINTS" id="PR00821">
    <property type="entry name" value="TAGLIPASE"/>
</dbReference>
<keyword evidence="7" id="KW-1185">Reference proteome</keyword>
<sequence>MCKYGTYILSKICLSLHYEWLFVERFSYVRNIYYIRFAPITIVNYMRIIIPVYSLISRATFCANMSGSSDKGRVLTREERFSYQNVDFKLADAVKTDVIYKYFRDASTEEPKVLTEETVGDEHMDKTVPTTYIIHGFTTDDSSPWYKPFKDELFKLGPHNVIYINWQKAGNKSYSVSSANIDPVGKYIAQFILASGVLPEKVHIVGHSLGSQLAGFIGKWVQKLSGKKIGRITGLDPAGPRFDYPEAPPTNRLCDTDADFVDVIHTDIQHYGYTPPLGHVDFYPNGGMDQPGCPPRQIDVKCNHGRAVRYFIESMYIQAKAKEANFIEANDYYVQINVKNNPKEVIFGYFAERSSRGVFYLETKSSVPYLIV</sequence>
<dbReference type="GO" id="GO:0016298">
    <property type="term" value="F:lipase activity"/>
    <property type="evidence" value="ECO:0007669"/>
    <property type="project" value="InterPro"/>
</dbReference>
<name>A0A9P0LKM8_ACAOB</name>
<comment type="similarity">
    <text evidence="2 4">Belongs to the AB hydrolase superfamily. Lipase family.</text>
</comment>
<dbReference type="PRINTS" id="PR00825">
    <property type="entry name" value="DOLALLERGEN"/>
</dbReference>
<dbReference type="Gene3D" id="3.40.50.1820">
    <property type="entry name" value="alpha/beta hydrolase"/>
    <property type="match status" value="1"/>
</dbReference>
<dbReference type="InterPro" id="IPR033906">
    <property type="entry name" value="Lipase_N"/>
</dbReference>
<protein>
    <recommendedName>
        <fullName evidence="5">Lipase domain-containing protein</fullName>
    </recommendedName>
</protein>
<evidence type="ECO:0000256" key="3">
    <source>
        <dbReference type="ARBA" id="ARBA00022525"/>
    </source>
</evidence>
<dbReference type="GO" id="GO:0005615">
    <property type="term" value="C:extracellular space"/>
    <property type="evidence" value="ECO:0007669"/>
    <property type="project" value="TreeGrafter"/>
</dbReference>
<dbReference type="AlphaFoldDB" id="A0A9P0LKM8"/>
<feature type="domain" description="Lipase" evidence="5">
    <location>
        <begin position="98"/>
        <end position="369"/>
    </location>
</feature>
<dbReference type="SUPFAM" id="SSF53474">
    <property type="entry name" value="alpha/beta-Hydrolases"/>
    <property type="match status" value="1"/>
</dbReference>
<evidence type="ECO:0000259" key="5">
    <source>
        <dbReference type="Pfam" id="PF00151"/>
    </source>
</evidence>
<evidence type="ECO:0000256" key="4">
    <source>
        <dbReference type="RuleBase" id="RU004262"/>
    </source>
</evidence>
<evidence type="ECO:0000256" key="2">
    <source>
        <dbReference type="ARBA" id="ARBA00010701"/>
    </source>
</evidence>
<dbReference type="GO" id="GO:0017171">
    <property type="term" value="F:serine hydrolase activity"/>
    <property type="evidence" value="ECO:0007669"/>
    <property type="project" value="TreeGrafter"/>
</dbReference>